<keyword evidence="1" id="KW-0812">Transmembrane</keyword>
<protein>
    <submittedName>
        <fullName evidence="3">OMP1458</fullName>
    </submittedName>
</protein>
<dbReference type="EMBL" id="JBHRZO010000051">
    <property type="protein sequence ID" value="MFC3848413.1"/>
    <property type="molecule type" value="Genomic_DNA"/>
</dbReference>
<keyword evidence="1" id="KW-0472">Membrane</keyword>
<reference evidence="2" key="1">
    <citation type="journal article" date="2014" name="Int. J. Syst. Evol. Microbiol.">
        <title>Complete genome of a new Firmicutes species belonging to the dominant human colonic microbiota ('Ruminococcus bicirculans') reveals two chromosomes and a selective capacity to utilize plant glucans.</title>
        <authorList>
            <consortium name="NISC Comparative Sequencing Program"/>
            <person name="Wegmann U."/>
            <person name="Louis P."/>
            <person name="Goesmann A."/>
            <person name="Henrissat B."/>
            <person name="Duncan S.H."/>
            <person name="Flint H.J."/>
        </authorList>
    </citation>
    <scope>NUCLEOTIDE SEQUENCE</scope>
    <source>
        <strain evidence="2">CCUG 53816</strain>
    </source>
</reference>
<dbReference type="EMBL" id="LT633232">
    <property type="protein sequence ID" value="SFZ71479.1"/>
    <property type="molecule type" value="Genomic_DNA"/>
</dbReference>
<evidence type="ECO:0000313" key="3">
    <source>
        <dbReference type="EMBL" id="SFZ71479.1"/>
    </source>
</evidence>
<keyword evidence="4" id="KW-1185">Reference proteome</keyword>
<accession>A0A1M4NHL7</accession>
<feature type="transmembrane region" description="Helical" evidence="1">
    <location>
        <begin position="36"/>
        <end position="55"/>
    </location>
</feature>
<name>A0A1M4NHL7_9HELI</name>
<dbReference type="RefSeq" id="WP_104752895.1">
    <property type="nucleotide sequence ID" value="NZ_FZMF01000058.1"/>
</dbReference>
<reference evidence="4" key="3">
    <citation type="journal article" date="2019" name="Int. J. Syst. Evol. Microbiol.">
        <title>The Global Catalogue of Microorganisms (GCM) 10K type strain sequencing project: providing services to taxonomists for standard genome sequencing and annotation.</title>
        <authorList>
            <consortium name="The Broad Institute Genomics Platform"/>
            <consortium name="The Broad Institute Genome Sequencing Center for Infectious Disease"/>
            <person name="Wu L."/>
            <person name="Ma J."/>
        </authorList>
    </citation>
    <scope>NUCLEOTIDE SEQUENCE [LARGE SCALE GENOMIC DNA]</scope>
    <source>
        <strain evidence="4">CCUG 53816</strain>
    </source>
</reference>
<reference evidence="3" key="2">
    <citation type="submission" date="2016-10" db="EMBL/GenBank/DDBJ databases">
        <title>Proteomic and phylogenetic analysis of the outer membrane protein repertoire of gastric Helicobacter species.</title>
        <authorList>
            <person name="Joosten M."/>
        </authorList>
    </citation>
    <scope>NUCLEOTIDE SEQUENCE</scope>
    <source>
        <strain evidence="3">HbacM50</strain>
    </source>
</reference>
<sequence>MELKDNLKQVQEEFKSDEKLLESAFRIEKFYHKYKFILWALVGLALIWWGVVQFLEHKKAVRTQEITALYNEVLQNPNNLALLDKLKRVAPDLYSLHAYARALRDKNIRALRELITAPNPLVSAFARYYSASYDEDLQALEKLQLEGMQDWITLQKAYLILQENPKGNVKPLLSTISPTSSLYQVATLLRHYGVQEHTPSSAPKKSP</sequence>
<gene>
    <name evidence="3" type="primary">omp1458</name>
    <name evidence="2" type="ORF">ACFOPX_07810</name>
</gene>
<dbReference type="AlphaFoldDB" id="A0A1M4NHL7"/>
<evidence type="ECO:0000313" key="4">
    <source>
        <dbReference type="Proteomes" id="UP001595783"/>
    </source>
</evidence>
<proteinExistence type="predicted"/>
<dbReference type="OrthoDB" id="5334020at2"/>
<keyword evidence="1" id="KW-1133">Transmembrane helix</keyword>
<reference evidence="2" key="4">
    <citation type="submission" date="2024-09" db="EMBL/GenBank/DDBJ databases">
        <authorList>
            <person name="Sun Q."/>
            <person name="Mori K."/>
        </authorList>
    </citation>
    <scope>NUCLEOTIDE SEQUENCE</scope>
    <source>
        <strain evidence="2">CCUG 53816</strain>
    </source>
</reference>
<evidence type="ECO:0000256" key="1">
    <source>
        <dbReference type="SAM" id="Phobius"/>
    </source>
</evidence>
<organism evidence="3">
    <name type="scientific">Helicobacter baculiformis</name>
    <dbReference type="NCBI Taxonomy" id="427351"/>
    <lineage>
        <taxon>Bacteria</taxon>
        <taxon>Pseudomonadati</taxon>
        <taxon>Campylobacterota</taxon>
        <taxon>Epsilonproteobacteria</taxon>
        <taxon>Campylobacterales</taxon>
        <taxon>Helicobacteraceae</taxon>
        <taxon>Helicobacter</taxon>
    </lineage>
</organism>
<evidence type="ECO:0000313" key="2">
    <source>
        <dbReference type="EMBL" id="MFC3848413.1"/>
    </source>
</evidence>
<dbReference type="Proteomes" id="UP001595783">
    <property type="component" value="Unassembled WGS sequence"/>
</dbReference>